<evidence type="ECO:0000256" key="2">
    <source>
        <dbReference type="ARBA" id="ARBA00022741"/>
    </source>
</evidence>
<organism evidence="5 6">
    <name type="scientific">Microbacterium invictum</name>
    <dbReference type="NCBI Taxonomy" id="515415"/>
    <lineage>
        <taxon>Bacteria</taxon>
        <taxon>Bacillati</taxon>
        <taxon>Actinomycetota</taxon>
        <taxon>Actinomycetes</taxon>
        <taxon>Micrococcales</taxon>
        <taxon>Microbacteriaceae</taxon>
        <taxon>Microbacterium</taxon>
    </lineage>
</organism>
<dbReference type="InterPro" id="IPR050093">
    <property type="entry name" value="ABC_SmlMolc_Importer"/>
</dbReference>
<keyword evidence="2" id="KW-0547">Nucleotide-binding</keyword>
<keyword evidence="3 5" id="KW-0067">ATP-binding</keyword>
<dbReference type="InterPro" id="IPR017871">
    <property type="entry name" value="ABC_transporter-like_CS"/>
</dbReference>
<accession>A0AA40SLM3</accession>
<comment type="caution">
    <text evidence="5">The sequence shown here is derived from an EMBL/GenBank/DDBJ whole genome shotgun (WGS) entry which is preliminary data.</text>
</comment>
<dbReference type="PROSITE" id="PS00211">
    <property type="entry name" value="ABC_TRANSPORTER_1"/>
    <property type="match status" value="1"/>
</dbReference>
<dbReference type="InterPro" id="IPR027417">
    <property type="entry name" value="P-loop_NTPase"/>
</dbReference>
<evidence type="ECO:0000259" key="4">
    <source>
        <dbReference type="PROSITE" id="PS50893"/>
    </source>
</evidence>
<dbReference type="Pfam" id="PF00005">
    <property type="entry name" value="ABC_tran"/>
    <property type="match status" value="1"/>
</dbReference>
<dbReference type="AlphaFoldDB" id="A0AA40SLM3"/>
<reference evidence="5 6" key="1">
    <citation type="submission" date="2020-08" db="EMBL/GenBank/DDBJ databases">
        <title>Sequencing the genomes of 1000 actinobacteria strains.</title>
        <authorList>
            <person name="Klenk H.-P."/>
        </authorList>
    </citation>
    <scope>NUCLEOTIDE SEQUENCE [LARGE SCALE GENOMIC DNA]</scope>
    <source>
        <strain evidence="5 6">DSM 19600</strain>
    </source>
</reference>
<dbReference type="PANTHER" id="PTHR42781:SF4">
    <property type="entry name" value="SPERMIDINE_PUTRESCINE IMPORT ATP-BINDING PROTEIN POTA"/>
    <property type="match status" value="1"/>
</dbReference>
<dbReference type="GO" id="GO:0016887">
    <property type="term" value="F:ATP hydrolysis activity"/>
    <property type="evidence" value="ECO:0007669"/>
    <property type="project" value="InterPro"/>
</dbReference>
<feature type="domain" description="ABC transporter" evidence="4">
    <location>
        <begin position="19"/>
        <end position="261"/>
    </location>
</feature>
<evidence type="ECO:0000256" key="1">
    <source>
        <dbReference type="ARBA" id="ARBA00022448"/>
    </source>
</evidence>
<evidence type="ECO:0000313" key="6">
    <source>
        <dbReference type="Proteomes" id="UP000549113"/>
    </source>
</evidence>
<dbReference type="PANTHER" id="PTHR42781">
    <property type="entry name" value="SPERMIDINE/PUTRESCINE IMPORT ATP-BINDING PROTEIN POTA"/>
    <property type="match status" value="1"/>
</dbReference>
<dbReference type="PROSITE" id="PS50893">
    <property type="entry name" value="ABC_TRANSPORTER_2"/>
    <property type="match status" value="1"/>
</dbReference>
<protein>
    <submittedName>
        <fullName evidence="5">Molybdate transport system ATP-binding protein</fullName>
    </submittedName>
</protein>
<dbReference type="Gene3D" id="3.40.50.300">
    <property type="entry name" value="P-loop containing nucleotide triphosphate hydrolases"/>
    <property type="match status" value="1"/>
</dbReference>
<sequence>MTGGAAALGAGTGATAAGPAALDARVMVTRKGFGLDAVISATPGETIAIMGPSGAGKSTLLSAIAGLVRLSGGYVRVAGRVVSGRVDAGGSARSRGMSVPPNKRGVVLLGQDARLFPHMTARDNVAFALRTHGVARDIAANQADELLWRVGLPGLGGQRPAGLSGGQQQRVALARALAAQPQLLLLDEPLTSLDPVTAAGIRAVIAELRVGITTVLVTHDAVDAAALASRVLVLEDGRVSQDAPAREVFARPATAFAASLAGLNRVVGQGVRGAWTDDDRRVVLPGATAASVPDGGGLAAVFRPSAVSVSRVDVPSWTAALRVERERARVPGEWLTRIERLEQTPSGVRVHTATPAVVAEVPVEDVAELGLAPGVPVRLRVAAENVRLLAI</sequence>
<dbReference type="InterPro" id="IPR003593">
    <property type="entry name" value="AAA+_ATPase"/>
</dbReference>
<gene>
    <name evidence="5" type="ORF">BKA10_000169</name>
</gene>
<dbReference type="Proteomes" id="UP000549113">
    <property type="component" value="Unassembled WGS sequence"/>
</dbReference>
<evidence type="ECO:0000313" key="5">
    <source>
        <dbReference type="EMBL" id="MBB4138375.1"/>
    </source>
</evidence>
<dbReference type="InterPro" id="IPR005116">
    <property type="entry name" value="Transp-assoc_OB_typ1"/>
</dbReference>
<evidence type="ECO:0000256" key="3">
    <source>
        <dbReference type="ARBA" id="ARBA00022840"/>
    </source>
</evidence>
<dbReference type="InterPro" id="IPR003439">
    <property type="entry name" value="ABC_transporter-like_ATP-bd"/>
</dbReference>
<keyword evidence="6" id="KW-1185">Reference proteome</keyword>
<dbReference type="EMBL" id="JACIFH010000001">
    <property type="protein sequence ID" value="MBB4138375.1"/>
    <property type="molecule type" value="Genomic_DNA"/>
</dbReference>
<dbReference type="GO" id="GO:0005524">
    <property type="term" value="F:ATP binding"/>
    <property type="evidence" value="ECO:0007669"/>
    <property type="project" value="UniProtKB-KW"/>
</dbReference>
<proteinExistence type="predicted"/>
<keyword evidence="1" id="KW-0813">Transport</keyword>
<dbReference type="SMART" id="SM00382">
    <property type="entry name" value="AAA"/>
    <property type="match status" value="1"/>
</dbReference>
<dbReference type="SUPFAM" id="SSF52540">
    <property type="entry name" value="P-loop containing nucleoside triphosphate hydrolases"/>
    <property type="match status" value="1"/>
</dbReference>
<name>A0AA40SLM3_9MICO</name>
<dbReference type="RefSeq" id="WP_183498081.1">
    <property type="nucleotide sequence ID" value="NZ_BAABCO010000003.1"/>
</dbReference>
<dbReference type="Pfam" id="PF03459">
    <property type="entry name" value="TOBE"/>
    <property type="match status" value="1"/>
</dbReference>